<evidence type="ECO:0000256" key="1">
    <source>
        <dbReference type="ARBA" id="ARBA00008791"/>
    </source>
</evidence>
<dbReference type="EMBL" id="JACHHP010000001">
    <property type="protein sequence ID" value="MBB5206532.1"/>
    <property type="molecule type" value="Genomic_DNA"/>
</dbReference>
<comment type="similarity">
    <text evidence="1">Belongs to the universal stress protein A family.</text>
</comment>
<dbReference type="PANTHER" id="PTHR46268:SF15">
    <property type="entry name" value="UNIVERSAL STRESS PROTEIN HP_0031"/>
    <property type="match status" value="1"/>
</dbReference>
<dbReference type="InterPro" id="IPR006015">
    <property type="entry name" value="Universal_stress_UspA"/>
</dbReference>
<sequence>MLKDILVALTDTDGDRAALALAATIAQPFRAKVAALVTVQLGHPAAFEWRAMPASVYAEIVSMERERGEALAARTREALKAVDDAEVRIAESMLPVRMVAALHARHADLAVVAAPVGDTRDLMEDLAVDLLMQSGRPVLVVPPDHVRRERPLHAVIAWQPRREAARAVHDALPLLGTFATVDVLMVDPQTRETGHGEQPGADIAAHLARHGLCVNVVTLPRMGDTVEICILRHVVESGADLVVAGGYSHTRFREQILGGVTRTLLQGCPVPVLLSH</sequence>
<dbReference type="CDD" id="cd00293">
    <property type="entry name" value="USP-like"/>
    <property type="match status" value="1"/>
</dbReference>
<dbReference type="RefSeq" id="WP_183958604.1">
    <property type="nucleotide sequence ID" value="NZ_JACHHP010000001.1"/>
</dbReference>
<dbReference type="AlphaFoldDB" id="A0A7W8D2Z0"/>
<evidence type="ECO:0000313" key="3">
    <source>
        <dbReference type="EMBL" id="MBB5206532.1"/>
    </source>
</evidence>
<evidence type="ECO:0000313" key="4">
    <source>
        <dbReference type="Proteomes" id="UP000521199"/>
    </source>
</evidence>
<name>A0A7W8D2Z0_9GAMM</name>
<dbReference type="Pfam" id="PF00582">
    <property type="entry name" value="Usp"/>
    <property type="match status" value="1"/>
</dbReference>
<dbReference type="Proteomes" id="UP000521199">
    <property type="component" value="Unassembled WGS sequence"/>
</dbReference>
<dbReference type="SUPFAM" id="SSF52402">
    <property type="entry name" value="Adenine nucleotide alpha hydrolases-like"/>
    <property type="match status" value="2"/>
</dbReference>
<keyword evidence="4" id="KW-1185">Reference proteome</keyword>
<comment type="caution">
    <text evidence="3">The sequence shown here is derived from an EMBL/GenBank/DDBJ whole genome shotgun (WGS) entry which is preliminary data.</text>
</comment>
<feature type="domain" description="UspA" evidence="2">
    <location>
        <begin position="165"/>
        <end position="274"/>
    </location>
</feature>
<proteinExistence type="inferred from homology"/>
<dbReference type="PANTHER" id="PTHR46268">
    <property type="entry name" value="STRESS RESPONSE PROTEIN NHAX"/>
    <property type="match status" value="1"/>
</dbReference>
<protein>
    <submittedName>
        <fullName evidence="3">Nucleotide-binding universal stress UspA family protein</fullName>
    </submittedName>
</protein>
<reference evidence="3 4" key="1">
    <citation type="submission" date="2020-08" db="EMBL/GenBank/DDBJ databases">
        <title>Genomic Encyclopedia of Type Strains, Phase IV (KMG-IV): sequencing the most valuable type-strain genomes for metagenomic binning, comparative biology and taxonomic classification.</title>
        <authorList>
            <person name="Goeker M."/>
        </authorList>
    </citation>
    <scope>NUCLEOTIDE SEQUENCE [LARGE SCALE GENOMIC DNA]</scope>
    <source>
        <strain evidence="3 4">DSM 24163</strain>
    </source>
</reference>
<evidence type="ECO:0000259" key="2">
    <source>
        <dbReference type="Pfam" id="PF00582"/>
    </source>
</evidence>
<accession>A0A7W8D2Z0</accession>
<gene>
    <name evidence="3" type="ORF">HNQ52_000048</name>
</gene>
<dbReference type="Gene3D" id="3.40.50.12370">
    <property type="match status" value="1"/>
</dbReference>
<dbReference type="InterPro" id="IPR006016">
    <property type="entry name" value="UspA"/>
</dbReference>
<dbReference type="PRINTS" id="PR01438">
    <property type="entry name" value="UNVRSLSTRESS"/>
</dbReference>
<organism evidence="3 4">
    <name type="scientific">Chiayiivirga flava</name>
    <dbReference type="NCBI Taxonomy" id="659595"/>
    <lineage>
        <taxon>Bacteria</taxon>
        <taxon>Pseudomonadati</taxon>
        <taxon>Pseudomonadota</taxon>
        <taxon>Gammaproteobacteria</taxon>
        <taxon>Lysobacterales</taxon>
        <taxon>Lysobacteraceae</taxon>
        <taxon>Chiayiivirga</taxon>
    </lineage>
</organism>